<dbReference type="KEGG" id="bvr:BVIR_2380"/>
<dbReference type="PROSITE" id="PS51257">
    <property type="entry name" value="PROKAR_LIPOPROTEIN"/>
    <property type="match status" value="1"/>
</dbReference>
<proteinExistence type="predicted"/>
<evidence type="ECO:0000313" key="1">
    <source>
        <dbReference type="EMBL" id="CUU42811.1"/>
    </source>
</evidence>
<protein>
    <submittedName>
        <fullName evidence="1">Uncharacterized protein</fullName>
    </submittedName>
</protein>
<dbReference type="STRING" id="1079.BVIR_2380"/>
<name>A0A0P0J1W5_BLAVI</name>
<reference evidence="2" key="1">
    <citation type="journal article" date="2016" name="Genome Announc.">
        <title>Revised genome sequence of the purple photosynthetic bacterium Blastochloris viridis.</title>
        <authorList>
            <person name="Liu L.N."/>
            <person name="Faulkner M."/>
            <person name="Liu X."/>
            <person name="Huang F."/>
            <person name="Darby A.C."/>
            <person name="Hall N."/>
        </authorList>
    </citation>
    <scope>NUCLEOTIDE SEQUENCE [LARGE SCALE GENOMIC DNA]</scope>
    <source>
        <strain evidence="2">ATCC 19567 / DSM 133 / F</strain>
    </source>
</reference>
<dbReference type="EMBL" id="LN907867">
    <property type="protein sequence ID" value="CUU42811.1"/>
    <property type="molecule type" value="Genomic_DNA"/>
</dbReference>
<accession>A0A0P0J1W5</accession>
<dbReference type="Proteomes" id="UP000065734">
    <property type="component" value="Chromosome I"/>
</dbReference>
<dbReference type="RefSeq" id="WP_055037801.1">
    <property type="nucleotide sequence ID" value="NZ_AP014854.2"/>
</dbReference>
<keyword evidence="2" id="KW-1185">Reference proteome</keyword>
<evidence type="ECO:0000313" key="2">
    <source>
        <dbReference type="Proteomes" id="UP000065734"/>
    </source>
</evidence>
<dbReference type="OrthoDB" id="8478167at2"/>
<organism evidence="1 2">
    <name type="scientific">Blastochloris viridis</name>
    <name type="common">Rhodopseudomonas viridis</name>
    <dbReference type="NCBI Taxonomy" id="1079"/>
    <lineage>
        <taxon>Bacteria</taxon>
        <taxon>Pseudomonadati</taxon>
        <taxon>Pseudomonadota</taxon>
        <taxon>Alphaproteobacteria</taxon>
        <taxon>Hyphomicrobiales</taxon>
        <taxon>Blastochloridaceae</taxon>
        <taxon>Blastochloris</taxon>
    </lineage>
</organism>
<gene>
    <name evidence="1" type="ORF">BVIRIDIS_18260</name>
</gene>
<sequence length="267" mass="29497">MTGRLHGKALTAAVLAAIAGGCAQIEGDFGRPRPNVVRDEAMPVIGGAFAAVRGEPVSVFAMTDDERQLRDRAYAFLAPPEGWKFLSLPVAELRAARVLPTDGPLEPTPGAYTNALVSYQYRSTTARWQRLIDDIRSDRDRIGPVVRVAEHVIAMDRVRRDSFQYVQTMTAPERDQAVARMEENARLIDDVRFALAQRIAIYRHAMEHLLVAQPAPIAVEAERALKSLQERAESSVFALRTEPVPVAPPSAQTGYFPGAKDRVIRKD</sequence>
<dbReference type="AlphaFoldDB" id="A0A0P0J1W5"/>